<proteinExistence type="inferred from homology"/>
<organism evidence="2 3">
    <name type="scientific">Arachis hypogaea</name>
    <name type="common">Peanut</name>
    <dbReference type="NCBI Taxonomy" id="3818"/>
    <lineage>
        <taxon>Eukaryota</taxon>
        <taxon>Viridiplantae</taxon>
        <taxon>Streptophyta</taxon>
        <taxon>Embryophyta</taxon>
        <taxon>Tracheophyta</taxon>
        <taxon>Spermatophyta</taxon>
        <taxon>Magnoliopsida</taxon>
        <taxon>eudicotyledons</taxon>
        <taxon>Gunneridae</taxon>
        <taxon>Pentapetalae</taxon>
        <taxon>rosids</taxon>
        <taxon>fabids</taxon>
        <taxon>Fabales</taxon>
        <taxon>Fabaceae</taxon>
        <taxon>Papilionoideae</taxon>
        <taxon>50 kb inversion clade</taxon>
        <taxon>dalbergioids sensu lato</taxon>
        <taxon>Dalbergieae</taxon>
        <taxon>Pterocarpus clade</taxon>
        <taxon>Arachis</taxon>
    </lineage>
</organism>
<dbReference type="Proteomes" id="UP000289738">
    <property type="component" value="Chromosome B04"/>
</dbReference>
<accession>A0A444ZBK5</accession>
<evidence type="ECO:0000313" key="2">
    <source>
        <dbReference type="EMBL" id="RYR11571.1"/>
    </source>
</evidence>
<sequence>MTFKTLEEAEKFYKDYPKLDVGIWIISKVVLNHSHPCCPDRIEMLKQHNELSMLVRRTIENNEKAEIRPNKIYQSLIAVVGGHHELIWCWSLSRSPLLDRDEKQQRSESMHNFLNKFITHNSSRAKKERELFDAADFYTVILCATKSPIEAQFQHVYTHEKFRKVQVQFRGKVNCITRSTKFALGFMAFEVVEQVSNSTFNKFVVTYDAISREIKCQIRTSKTYQSFIAAVGDHRKLSFIEKDVRNYITREVQNILGWETLRGLVDSTEGLMLLSLMEVHILELEV</sequence>
<comment type="caution">
    <text evidence="2">The sequence shown here is derived from an EMBL/GenBank/DDBJ whole genome shotgun (WGS) entry which is preliminary data.</text>
</comment>
<keyword evidence="1" id="KW-0479">Metal-binding</keyword>
<dbReference type="PANTHER" id="PTHR31669">
    <property type="entry name" value="PROTEIN FAR1-RELATED SEQUENCE 10-RELATED"/>
    <property type="match status" value="1"/>
</dbReference>
<comment type="similarity">
    <text evidence="1">Belongs to the FHY3/FAR1 family.</text>
</comment>
<protein>
    <recommendedName>
        <fullName evidence="1">Protein FAR1-RELATED SEQUENCE</fullName>
    </recommendedName>
</protein>
<keyword evidence="1" id="KW-0862">Zinc</keyword>
<dbReference type="AlphaFoldDB" id="A0A444ZBK5"/>
<dbReference type="InterPro" id="IPR031052">
    <property type="entry name" value="FHY3/FAR1"/>
</dbReference>
<comment type="function">
    <text evidence="1">Putative transcription activator involved in regulating light control of development.</text>
</comment>
<gene>
    <name evidence="2" type="ORF">Ahy_B04g069078</name>
</gene>
<dbReference type="GO" id="GO:0005634">
    <property type="term" value="C:nucleus"/>
    <property type="evidence" value="ECO:0007669"/>
    <property type="project" value="UniProtKB-SubCell"/>
</dbReference>
<dbReference type="GO" id="GO:0008270">
    <property type="term" value="F:zinc ion binding"/>
    <property type="evidence" value="ECO:0007669"/>
    <property type="project" value="UniProtKB-UniRule"/>
</dbReference>
<dbReference type="PANTHER" id="PTHR31669:SF251">
    <property type="entry name" value="PROTEIN FAR1-RELATED SEQUENCE"/>
    <property type="match status" value="1"/>
</dbReference>
<dbReference type="EMBL" id="SDMP01000014">
    <property type="protein sequence ID" value="RYR11571.1"/>
    <property type="molecule type" value="Genomic_DNA"/>
</dbReference>
<dbReference type="GO" id="GO:0006355">
    <property type="term" value="P:regulation of DNA-templated transcription"/>
    <property type="evidence" value="ECO:0007669"/>
    <property type="project" value="UniProtKB-UniRule"/>
</dbReference>
<keyword evidence="3" id="KW-1185">Reference proteome</keyword>
<keyword evidence="1" id="KW-0863">Zinc-finger</keyword>
<evidence type="ECO:0000256" key="1">
    <source>
        <dbReference type="RuleBase" id="RU367018"/>
    </source>
</evidence>
<name>A0A444ZBK5_ARAHY</name>
<evidence type="ECO:0000313" key="3">
    <source>
        <dbReference type="Proteomes" id="UP000289738"/>
    </source>
</evidence>
<comment type="subcellular location">
    <subcellularLocation>
        <location evidence="1">Nucleus</location>
    </subcellularLocation>
</comment>
<reference evidence="2 3" key="1">
    <citation type="submission" date="2019-01" db="EMBL/GenBank/DDBJ databases">
        <title>Sequencing of cultivated peanut Arachis hypogaea provides insights into genome evolution and oil improvement.</title>
        <authorList>
            <person name="Chen X."/>
        </authorList>
    </citation>
    <scope>NUCLEOTIDE SEQUENCE [LARGE SCALE GENOMIC DNA]</scope>
    <source>
        <strain evidence="3">cv. Fuhuasheng</strain>
        <tissue evidence="2">Leaves</tissue>
    </source>
</reference>
<keyword evidence="1" id="KW-0539">Nucleus</keyword>